<dbReference type="InterPro" id="IPR019734">
    <property type="entry name" value="TPR_rpt"/>
</dbReference>
<proteinExistence type="predicted"/>
<gene>
    <name evidence="1" type="ORF">S01H4_52530</name>
</gene>
<dbReference type="EMBL" id="BART01030024">
    <property type="protein sequence ID" value="GAH13338.1"/>
    <property type="molecule type" value="Genomic_DNA"/>
</dbReference>
<protein>
    <submittedName>
        <fullName evidence="1">Uncharacterized protein</fullName>
    </submittedName>
</protein>
<accession>X1EXJ3</accession>
<dbReference type="Pfam" id="PF14559">
    <property type="entry name" value="TPR_19"/>
    <property type="match status" value="1"/>
</dbReference>
<feature type="non-terminal residue" evidence="1">
    <location>
        <position position="265"/>
    </location>
</feature>
<feature type="non-terminal residue" evidence="1">
    <location>
        <position position="1"/>
    </location>
</feature>
<organism evidence="1">
    <name type="scientific">marine sediment metagenome</name>
    <dbReference type="NCBI Taxonomy" id="412755"/>
    <lineage>
        <taxon>unclassified sequences</taxon>
        <taxon>metagenomes</taxon>
        <taxon>ecological metagenomes</taxon>
    </lineage>
</organism>
<dbReference type="InterPro" id="IPR036514">
    <property type="entry name" value="SGNH_hydro_sf"/>
</dbReference>
<evidence type="ECO:0000313" key="1">
    <source>
        <dbReference type="EMBL" id="GAH13338.1"/>
    </source>
</evidence>
<comment type="caution">
    <text evidence="1">The sequence shown here is derived from an EMBL/GenBank/DDBJ whole genome shotgun (WGS) entry which is preliminary data.</text>
</comment>
<name>X1EXJ3_9ZZZZ</name>
<dbReference type="AlphaFoldDB" id="X1EXJ3"/>
<dbReference type="SUPFAM" id="SSF48452">
    <property type="entry name" value="TPR-like"/>
    <property type="match status" value="1"/>
</dbReference>
<dbReference type="Gene3D" id="1.25.40.10">
    <property type="entry name" value="Tetratricopeptide repeat domain"/>
    <property type="match status" value="1"/>
</dbReference>
<dbReference type="Gene3D" id="3.40.50.1110">
    <property type="entry name" value="SGNH hydrolase"/>
    <property type="match status" value="1"/>
</dbReference>
<sequence length="265" mass="30270">IQNVFKKEQNIRVWRGMEMFLENLVPFDDPRLQKVYVHFERNLTDIISIAGDSGAKVIISTVATNLKDNAPFASMHRQGLSEVQKADWERSYKAGIELAADGRLGEAVNSYLQAVQIDGDYADLHFLLARCYMKLNKYKEANKCYIKARDMDVLRFRADTQINRIIREKGSGRESEDVYLVDAERCFAESERTSHKIPGEELFYEHVHMNFFGNHLLAKAVFSQVSSILSEDIRSSTSRETPILSPDKCADLLALTDRDLSRILA</sequence>
<dbReference type="SMART" id="SM00028">
    <property type="entry name" value="TPR"/>
    <property type="match status" value="2"/>
</dbReference>
<reference evidence="1" key="1">
    <citation type="journal article" date="2014" name="Front. Microbiol.">
        <title>High frequency of phylogenetically diverse reductive dehalogenase-homologous genes in deep subseafloor sedimentary metagenomes.</title>
        <authorList>
            <person name="Kawai M."/>
            <person name="Futagami T."/>
            <person name="Toyoda A."/>
            <person name="Takaki Y."/>
            <person name="Nishi S."/>
            <person name="Hori S."/>
            <person name="Arai W."/>
            <person name="Tsubouchi T."/>
            <person name="Morono Y."/>
            <person name="Uchiyama I."/>
            <person name="Ito T."/>
            <person name="Fujiyama A."/>
            <person name="Inagaki F."/>
            <person name="Takami H."/>
        </authorList>
    </citation>
    <scope>NUCLEOTIDE SEQUENCE</scope>
    <source>
        <strain evidence="1">Expedition CK06-06</strain>
    </source>
</reference>
<dbReference type="InterPro" id="IPR011990">
    <property type="entry name" value="TPR-like_helical_dom_sf"/>
</dbReference>